<proteinExistence type="predicted"/>
<reference evidence="2 3" key="1">
    <citation type="journal article" date="2019" name="Sci. Rep.">
        <title>Orb-weaving spider Araneus ventricosus genome elucidates the spidroin gene catalogue.</title>
        <authorList>
            <person name="Kono N."/>
            <person name="Nakamura H."/>
            <person name="Ohtoshi R."/>
            <person name="Moran D.A.P."/>
            <person name="Shinohara A."/>
            <person name="Yoshida Y."/>
            <person name="Fujiwara M."/>
            <person name="Mori M."/>
            <person name="Tomita M."/>
            <person name="Arakawa K."/>
        </authorList>
    </citation>
    <scope>NUCLEOTIDE SEQUENCE [LARGE SCALE GENOMIC DNA]</scope>
</reference>
<keyword evidence="3" id="KW-1185">Reference proteome</keyword>
<accession>A0A4Y2CI92</accession>
<sequence>MTIIFFSLFNQSLLNIPEGIDTASSQSGGVTAAITHKAPRAVSLSEIYKKPAPQLCCEIRRAEALYQLDTRLDSFILQQSVYICRRQWIAQTGSSDLHTVPDSGAGERVPYQPLPNPTATH</sequence>
<dbReference type="OrthoDB" id="6775764at2759"/>
<gene>
    <name evidence="2" type="ORF">AVEN_115508_1</name>
</gene>
<name>A0A4Y2CI92_ARAVE</name>
<evidence type="ECO:0000313" key="2">
    <source>
        <dbReference type="EMBL" id="GBM04132.1"/>
    </source>
</evidence>
<evidence type="ECO:0000313" key="3">
    <source>
        <dbReference type="Proteomes" id="UP000499080"/>
    </source>
</evidence>
<feature type="region of interest" description="Disordered" evidence="1">
    <location>
        <begin position="95"/>
        <end position="121"/>
    </location>
</feature>
<evidence type="ECO:0000256" key="1">
    <source>
        <dbReference type="SAM" id="MobiDB-lite"/>
    </source>
</evidence>
<feature type="compositionally biased region" description="Pro residues" evidence="1">
    <location>
        <begin position="112"/>
        <end position="121"/>
    </location>
</feature>
<dbReference type="AlphaFoldDB" id="A0A4Y2CI92"/>
<protein>
    <submittedName>
        <fullName evidence="2">Uncharacterized protein</fullName>
    </submittedName>
</protein>
<dbReference type="Proteomes" id="UP000499080">
    <property type="component" value="Unassembled WGS sequence"/>
</dbReference>
<comment type="caution">
    <text evidence="2">The sequence shown here is derived from an EMBL/GenBank/DDBJ whole genome shotgun (WGS) entry which is preliminary data.</text>
</comment>
<dbReference type="EMBL" id="BGPR01000199">
    <property type="protein sequence ID" value="GBM04132.1"/>
    <property type="molecule type" value="Genomic_DNA"/>
</dbReference>
<organism evidence="2 3">
    <name type="scientific">Araneus ventricosus</name>
    <name type="common">Orbweaver spider</name>
    <name type="synonym">Epeira ventricosa</name>
    <dbReference type="NCBI Taxonomy" id="182803"/>
    <lineage>
        <taxon>Eukaryota</taxon>
        <taxon>Metazoa</taxon>
        <taxon>Ecdysozoa</taxon>
        <taxon>Arthropoda</taxon>
        <taxon>Chelicerata</taxon>
        <taxon>Arachnida</taxon>
        <taxon>Araneae</taxon>
        <taxon>Araneomorphae</taxon>
        <taxon>Entelegynae</taxon>
        <taxon>Araneoidea</taxon>
        <taxon>Araneidae</taxon>
        <taxon>Araneus</taxon>
    </lineage>
</organism>